<proteinExistence type="predicted"/>
<accession>A0ABU2NQR2</accession>
<gene>
    <name evidence="2" type="ORF">RM572_11060</name>
</gene>
<dbReference type="InterPro" id="IPR050228">
    <property type="entry name" value="Carboxylesterase_BioH"/>
</dbReference>
<dbReference type="PANTHER" id="PTHR43194">
    <property type="entry name" value="HYDROLASE ALPHA/BETA FOLD FAMILY"/>
    <property type="match status" value="1"/>
</dbReference>
<dbReference type="InterPro" id="IPR029058">
    <property type="entry name" value="AB_hydrolase_fold"/>
</dbReference>
<dbReference type="Pfam" id="PF00561">
    <property type="entry name" value="Abhydrolase_1"/>
    <property type="match status" value="1"/>
</dbReference>
<keyword evidence="2" id="KW-0378">Hydrolase</keyword>
<sequence>MVRRIDVTGAEGVRLAAWEFADPLKETQRSGGPEGPDPAPPPYGVLLLHGLMGRAGHWADTARWLSARYRAVGLDQRGHGRSDGPQEDAFGREEFVADAEAAIEQLGLAPVALVGHAMGALTAWQLAARRPDLVRALVICDMRASALGERSQREWEEWYASWPVPFATLADVRKWFGEDDPTLERPRASRGDFFAEVMAESPDGWRPVFCREQMLRVRETWVHDAHWEELAQVQCPTLVVRGLDGELGRAEAQEMVRVLPRGIYAEVPDAGHLVHYDQPAGWRRVVEPFLQAALADHS</sequence>
<evidence type="ECO:0000259" key="1">
    <source>
        <dbReference type="Pfam" id="PF00561"/>
    </source>
</evidence>
<dbReference type="PRINTS" id="PR00111">
    <property type="entry name" value="ABHYDROLASE"/>
</dbReference>
<evidence type="ECO:0000313" key="3">
    <source>
        <dbReference type="Proteomes" id="UP001183414"/>
    </source>
</evidence>
<dbReference type="Proteomes" id="UP001183414">
    <property type="component" value="Unassembled WGS sequence"/>
</dbReference>
<dbReference type="GO" id="GO:0016787">
    <property type="term" value="F:hydrolase activity"/>
    <property type="evidence" value="ECO:0007669"/>
    <property type="project" value="UniProtKB-KW"/>
</dbReference>
<dbReference type="EMBL" id="JAVREQ010000008">
    <property type="protein sequence ID" value="MDT0379305.1"/>
    <property type="molecule type" value="Genomic_DNA"/>
</dbReference>
<keyword evidence="3" id="KW-1185">Reference proteome</keyword>
<dbReference type="InterPro" id="IPR000073">
    <property type="entry name" value="AB_hydrolase_1"/>
</dbReference>
<comment type="caution">
    <text evidence="2">The sequence shown here is derived from an EMBL/GenBank/DDBJ whole genome shotgun (WGS) entry which is preliminary data.</text>
</comment>
<evidence type="ECO:0000313" key="2">
    <source>
        <dbReference type="EMBL" id="MDT0379305.1"/>
    </source>
</evidence>
<name>A0ABU2NQR2_9ACTN</name>
<dbReference type="SUPFAM" id="SSF53474">
    <property type="entry name" value="alpha/beta-Hydrolases"/>
    <property type="match status" value="1"/>
</dbReference>
<feature type="domain" description="AB hydrolase-1" evidence="1">
    <location>
        <begin position="45"/>
        <end position="277"/>
    </location>
</feature>
<dbReference type="PANTHER" id="PTHR43194:SF2">
    <property type="entry name" value="PEROXISOMAL MEMBRANE PROTEIN LPX1"/>
    <property type="match status" value="1"/>
</dbReference>
<reference evidence="3" key="1">
    <citation type="submission" date="2023-07" db="EMBL/GenBank/DDBJ databases">
        <title>30 novel species of actinomycetes from the DSMZ collection.</title>
        <authorList>
            <person name="Nouioui I."/>
        </authorList>
    </citation>
    <scope>NUCLEOTIDE SEQUENCE [LARGE SCALE GENOMIC DNA]</scope>
    <source>
        <strain evidence="3">DSM 42041</strain>
    </source>
</reference>
<protein>
    <submittedName>
        <fullName evidence="2">Alpha/beta hydrolase</fullName>
    </submittedName>
</protein>
<organism evidence="2 3">
    <name type="scientific">Streptomyces hazeniae</name>
    <dbReference type="NCBI Taxonomy" id="3075538"/>
    <lineage>
        <taxon>Bacteria</taxon>
        <taxon>Bacillati</taxon>
        <taxon>Actinomycetota</taxon>
        <taxon>Actinomycetes</taxon>
        <taxon>Kitasatosporales</taxon>
        <taxon>Streptomycetaceae</taxon>
        <taxon>Streptomyces</taxon>
    </lineage>
</organism>
<dbReference type="RefSeq" id="WP_311673102.1">
    <property type="nucleotide sequence ID" value="NZ_JAVREQ010000008.1"/>
</dbReference>
<dbReference type="Gene3D" id="3.40.50.1820">
    <property type="entry name" value="alpha/beta hydrolase"/>
    <property type="match status" value="1"/>
</dbReference>